<feature type="region of interest" description="Disordered" evidence="1">
    <location>
        <begin position="363"/>
        <end position="382"/>
    </location>
</feature>
<evidence type="ECO:0000256" key="1">
    <source>
        <dbReference type="SAM" id="MobiDB-lite"/>
    </source>
</evidence>
<proteinExistence type="predicted"/>
<feature type="compositionally biased region" description="Basic and acidic residues" evidence="1">
    <location>
        <begin position="45"/>
        <end position="67"/>
    </location>
</feature>
<dbReference type="Proteomes" id="UP000265515">
    <property type="component" value="Unassembled WGS sequence"/>
</dbReference>
<name>A0A388LHE0_CHABU</name>
<dbReference type="AlphaFoldDB" id="A0A388LHE0"/>
<comment type="caution">
    <text evidence="2">The sequence shown here is derived from an EMBL/GenBank/DDBJ whole genome shotgun (WGS) entry which is preliminary data.</text>
</comment>
<feature type="compositionally biased region" description="Basic and acidic residues" evidence="1">
    <location>
        <begin position="368"/>
        <end position="382"/>
    </location>
</feature>
<accession>A0A388LHE0</accession>
<dbReference type="Gramene" id="GBG81665">
    <property type="protein sequence ID" value="GBG81665"/>
    <property type="gene ID" value="CBR_g32660"/>
</dbReference>
<protein>
    <submittedName>
        <fullName evidence="2">Uncharacterized protein</fullName>
    </submittedName>
</protein>
<gene>
    <name evidence="2" type="ORF">CBR_g32660</name>
</gene>
<sequence length="382" mass="43161">MLTRSQTGDMDLKQGENEAAYEGRMLTLMAEIKQRTDVATTARKKKEEEAEHQHQLAEEQRRQHNEAAARAANEEPGQWCEKVFKAERDLLKLAEECRTKAESGDITNSGLKISCLLSRFTDLLATCIAQREDIQCLNDAVDDHKKTVQQLTSPIQLLELPFAAPKDGPSSLSTRLNEIEVVIGTLKEGTQQLSQQICTATAAPPSTSRDRIPKFDGIPIFCNASKTEPVPWWRRFDLVLDMYELSDPKRHAYGGVCQAWLDNLLSTHKVTVSELHKQIRWADLKAAWHKRFQVEPPDAKFPSEHPAKERGRGKSKTNTSSNHAPGTAAQEPWIHYSLSEGIYKIRTRFNIVCGATMAFMKQPAIPQKPRESPIQESEHRQE</sequence>
<evidence type="ECO:0000313" key="3">
    <source>
        <dbReference type="Proteomes" id="UP000265515"/>
    </source>
</evidence>
<dbReference type="EMBL" id="BFEA01000382">
    <property type="protein sequence ID" value="GBG81665.1"/>
    <property type="molecule type" value="Genomic_DNA"/>
</dbReference>
<reference evidence="2 3" key="1">
    <citation type="journal article" date="2018" name="Cell">
        <title>The Chara Genome: Secondary Complexity and Implications for Plant Terrestrialization.</title>
        <authorList>
            <person name="Nishiyama T."/>
            <person name="Sakayama H."/>
            <person name="Vries J.D."/>
            <person name="Buschmann H."/>
            <person name="Saint-Marcoux D."/>
            <person name="Ullrich K.K."/>
            <person name="Haas F.B."/>
            <person name="Vanderstraeten L."/>
            <person name="Becker D."/>
            <person name="Lang D."/>
            <person name="Vosolsobe S."/>
            <person name="Rombauts S."/>
            <person name="Wilhelmsson P.K.I."/>
            <person name="Janitza P."/>
            <person name="Kern R."/>
            <person name="Heyl A."/>
            <person name="Rumpler F."/>
            <person name="Villalobos L.I.A.C."/>
            <person name="Clay J.M."/>
            <person name="Skokan R."/>
            <person name="Toyoda A."/>
            <person name="Suzuki Y."/>
            <person name="Kagoshima H."/>
            <person name="Schijlen E."/>
            <person name="Tajeshwar N."/>
            <person name="Catarino B."/>
            <person name="Hetherington A.J."/>
            <person name="Saltykova A."/>
            <person name="Bonnot C."/>
            <person name="Breuninger H."/>
            <person name="Symeonidi A."/>
            <person name="Radhakrishnan G.V."/>
            <person name="Van Nieuwerburgh F."/>
            <person name="Deforce D."/>
            <person name="Chang C."/>
            <person name="Karol K.G."/>
            <person name="Hedrich R."/>
            <person name="Ulvskov P."/>
            <person name="Glockner G."/>
            <person name="Delwiche C.F."/>
            <person name="Petrasek J."/>
            <person name="Van de Peer Y."/>
            <person name="Friml J."/>
            <person name="Beilby M."/>
            <person name="Dolan L."/>
            <person name="Kohara Y."/>
            <person name="Sugano S."/>
            <person name="Fujiyama A."/>
            <person name="Delaux P.-M."/>
            <person name="Quint M."/>
            <person name="TheiBen G."/>
            <person name="Hagemann M."/>
            <person name="Harholt J."/>
            <person name="Dunand C."/>
            <person name="Zachgo S."/>
            <person name="Langdale J."/>
            <person name="Maumus F."/>
            <person name="Straeten D.V.D."/>
            <person name="Gould S.B."/>
            <person name="Rensing S.A."/>
        </authorList>
    </citation>
    <scope>NUCLEOTIDE SEQUENCE [LARGE SCALE GENOMIC DNA]</scope>
    <source>
        <strain evidence="2 3">S276</strain>
    </source>
</reference>
<keyword evidence="3" id="KW-1185">Reference proteome</keyword>
<feature type="compositionally biased region" description="Basic and acidic residues" evidence="1">
    <location>
        <begin position="297"/>
        <end position="312"/>
    </location>
</feature>
<organism evidence="2 3">
    <name type="scientific">Chara braunii</name>
    <name type="common">Braun's stonewort</name>
    <dbReference type="NCBI Taxonomy" id="69332"/>
    <lineage>
        <taxon>Eukaryota</taxon>
        <taxon>Viridiplantae</taxon>
        <taxon>Streptophyta</taxon>
        <taxon>Charophyceae</taxon>
        <taxon>Charales</taxon>
        <taxon>Characeae</taxon>
        <taxon>Chara</taxon>
    </lineage>
</organism>
<feature type="region of interest" description="Disordered" evidence="1">
    <location>
        <begin position="295"/>
        <end position="328"/>
    </location>
</feature>
<evidence type="ECO:0000313" key="2">
    <source>
        <dbReference type="EMBL" id="GBG81665.1"/>
    </source>
</evidence>
<feature type="region of interest" description="Disordered" evidence="1">
    <location>
        <begin position="36"/>
        <end position="74"/>
    </location>
</feature>